<evidence type="ECO:0000313" key="1">
    <source>
        <dbReference type="EMBL" id="MBU5439452.1"/>
    </source>
</evidence>
<dbReference type="PANTHER" id="PTHR31087">
    <property type="match status" value="1"/>
</dbReference>
<proteinExistence type="predicted"/>
<sequence length="166" mass="19582">MRYLIREKIFTFADKFVINDENGRSHYEVVGKILSIGNKLNIYDMNGRNVVYIEQKVLRFLPEYLIYREGKIIGKINKELTLFRPRFRIESSYGNFTIDGDVFHHNFNILKNGRPVSWISKKWVSFSDTYSVDISDGEDHAFILAIVIVLDQIFYDNKNRNSNNNM</sequence>
<dbReference type="InterPro" id="IPR007612">
    <property type="entry name" value="LOR"/>
</dbReference>
<protein>
    <submittedName>
        <fullName evidence="1">LURP-one-related family protein</fullName>
    </submittedName>
</protein>
<reference evidence="1 2" key="1">
    <citation type="submission" date="2021-06" db="EMBL/GenBank/DDBJ databases">
        <authorList>
            <person name="Sun Q."/>
            <person name="Li D."/>
        </authorList>
    </citation>
    <scope>NUCLEOTIDE SEQUENCE [LARGE SCALE GENOMIC DNA]</scope>
    <source>
        <strain evidence="1 2">MSJ-40</strain>
    </source>
</reference>
<dbReference type="Pfam" id="PF04525">
    <property type="entry name" value="LOR"/>
    <property type="match status" value="1"/>
</dbReference>
<dbReference type="PANTHER" id="PTHR31087:SF161">
    <property type="entry name" value="TUBBY C 2 FAMILY PROTEIN"/>
    <property type="match status" value="1"/>
</dbReference>
<gene>
    <name evidence="1" type="ORF">KQI42_15650</name>
</gene>
<dbReference type="RefSeq" id="WP_216521159.1">
    <property type="nucleotide sequence ID" value="NZ_JAHLPM010000015.1"/>
</dbReference>
<keyword evidence="2" id="KW-1185">Reference proteome</keyword>
<accession>A0ABS6E9K4</accession>
<name>A0ABS6E9K4_9FIRM</name>
<comment type="caution">
    <text evidence="1">The sequence shown here is derived from an EMBL/GenBank/DDBJ whole genome shotgun (WGS) entry which is preliminary data.</text>
</comment>
<dbReference type="Proteomes" id="UP000749471">
    <property type="component" value="Unassembled WGS sequence"/>
</dbReference>
<organism evidence="1 2">
    <name type="scientific">Tissierella simiarum</name>
    <dbReference type="NCBI Taxonomy" id="2841534"/>
    <lineage>
        <taxon>Bacteria</taxon>
        <taxon>Bacillati</taxon>
        <taxon>Bacillota</taxon>
        <taxon>Tissierellia</taxon>
        <taxon>Tissierellales</taxon>
        <taxon>Tissierellaceae</taxon>
        <taxon>Tissierella</taxon>
    </lineage>
</organism>
<evidence type="ECO:0000313" key="2">
    <source>
        <dbReference type="Proteomes" id="UP000749471"/>
    </source>
</evidence>
<dbReference type="EMBL" id="JAHLPM010000015">
    <property type="protein sequence ID" value="MBU5439452.1"/>
    <property type="molecule type" value="Genomic_DNA"/>
</dbReference>